<dbReference type="AlphaFoldDB" id="A0A3M7D5T3"/>
<comment type="caution">
    <text evidence="1">The sequence shown here is derived from an EMBL/GenBank/DDBJ whole genome shotgun (WGS) entry which is preliminary data.</text>
</comment>
<feature type="non-terminal residue" evidence="1">
    <location>
        <position position="1"/>
    </location>
</feature>
<dbReference type="OrthoDB" id="10250730at2759"/>
<organism evidence="1 2">
    <name type="scientific">Hortaea werneckii</name>
    <name type="common">Black yeast</name>
    <name type="synonym">Cladosporium werneckii</name>
    <dbReference type="NCBI Taxonomy" id="91943"/>
    <lineage>
        <taxon>Eukaryota</taxon>
        <taxon>Fungi</taxon>
        <taxon>Dikarya</taxon>
        <taxon>Ascomycota</taxon>
        <taxon>Pezizomycotina</taxon>
        <taxon>Dothideomycetes</taxon>
        <taxon>Dothideomycetidae</taxon>
        <taxon>Mycosphaerellales</taxon>
        <taxon>Teratosphaeriaceae</taxon>
        <taxon>Hortaea</taxon>
    </lineage>
</organism>
<dbReference type="EMBL" id="QWIN01000094">
    <property type="protein sequence ID" value="RMY59503.1"/>
    <property type="molecule type" value="Genomic_DNA"/>
</dbReference>
<reference evidence="1 2" key="1">
    <citation type="journal article" date="2018" name="BMC Genomics">
        <title>Genomic evidence for intraspecific hybridization in a clonal and extremely halotolerant yeast.</title>
        <authorList>
            <person name="Gostincar C."/>
            <person name="Stajich J.E."/>
            <person name="Zupancic J."/>
            <person name="Zalar P."/>
            <person name="Gunde-Cimerman N."/>
        </authorList>
    </citation>
    <scope>NUCLEOTIDE SEQUENCE [LARGE SCALE GENOMIC DNA]</scope>
    <source>
        <strain evidence="1 2">EXF-151</strain>
    </source>
</reference>
<evidence type="ECO:0008006" key="3">
    <source>
        <dbReference type="Google" id="ProtNLM"/>
    </source>
</evidence>
<gene>
    <name evidence="1" type="ORF">D0865_02054</name>
</gene>
<sequence length="123" mass="13879">LVNSKTSWHSRLSDFRPALKCIFWISALSKWTKADSDTRTEVPIHVHEEEFKYACWSVGTGADSGVYLGDYMNLTQLKWKTFTGDRCDLCQGITLHHAPGHTSGLCIMQGNLEKDGTLIWTTD</sequence>
<evidence type="ECO:0000313" key="1">
    <source>
        <dbReference type="EMBL" id="RMY59503.1"/>
    </source>
</evidence>
<dbReference type="SUPFAM" id="SSF56281">
    <property type="entry name" value="Metallo-hydrolase/oxidoreductase"/>
    <property type="match status" value="1"/>
</dbReference>
<proteinExistence type="predicted"/>
<name>A0A3M7D5T3_HORWE</name>
<dbReference type="Gene3D" id="3.60.15.10">
    <property type="entry name" value="Ribonuclease Z/Hydroxyacylglutathione hydrolase-like"/>
    <property type="match status" value="1"/>
</dbReference>
<protein>
    <recommendedName>
        <fullName evidence="3">Metallo-beta-lactamase domain-containing protein</fullName>
    </recommendedName>
</protein>
<dbReference type="Proteomes" id="UP000270230">
    <property type="component" value="Unassembled WGS sequence"/>
</dbReference>
<accession>A0A3M7D5T3</accession>
<dbReference type="InterPro" id="IPR036866">
    <property type="entry name" value="RibonucZ/Hydroxyglut_hydro"/>
</dbReference>
<evidence type="ECO:0000313" key="2">
    <source>
        <dbReference type="Proteomes" id="UP000270230"/>
    </source>
</evidence>